<evidence type="ECO:0008006" key="2">
    <source>
        <dbReference type="Google" id="ProtNLM"/>
    </source>
</evidence>
<reference evidence="1" key="1">
    <citation type="journal article" date="2019" name="MBio">
        <title>Virus Genomes from Deep Sea Sediments Expand the Ocean Megavirome and Support Independent Origins of Viral Gigantism.</title>
        <authorList>
            <person name="Backstrom D."/>
            <person name="Yutin N."/>
            <person name="Jorgensen S.L."/>
            <person name="Dharamshi J."/>
            <person name="Homa F."/>
            <person name="Zaremba-Niedwiedzka K."/>
            <person name="Spang A."/>
            <person name="Wolf Y.I."/>
            <person name="Koonin E.V."/>
            <person name="Ettema T.J."/>
        </authorList>
    </citation>
    <scope>NUCLEOTIDE SEQUENCE</scope>
</reference>
<dbReference type="EMBL" id="MK500594">
    <property type="protein sequence ID" value="QBK93324.1"/>
    <property type="molecule type" value="Genomic_DNA"/>
</dbReference>
<dbReference type="Gene3D" id="3.30.40.220">
    <property type="match status" value="2"/>
</dbReference>
<protein>
    <recommendedName>
        <fullName evidence="2">Zn-finger protein</fullName>
    </recommendedName>
</protein>
<sequence length="570" mass="66154">MVKKKCNQCKKEKELDEFYRAAKGKLGRRPKCKICEKKRELKKPEDALAIGVTEKKCAECGISKKFSRFHKSASGKYGVLNKCAECCAKTRAIKRKVESDMKSNEKFCVKCKKAKIVDSDHPMKRGVCKDCQDEKILLETNTKEKQCSRCKRYKSLEEFRKSTTGKYGRNGKCRICEAERDKELIEEALASGITKKKCSKCKVDKPLDNFYLTNRGLYGRYSICKLCKGKHLDINKDQKRKCTRCNKLKRLALFNTQKYAIFGKTTRCSACIKELIEHARPKDSQSRTKECSSCKNRKSMSEFAIDRTTPDALFTRCKQCINKQRVKRQSTLIGFVNALFTSIRSGAKRRSFSLQITKSDIINLFNEQKGLCALTGMKMTHIRIFRSSWIKKCDKRYYRNLSVDRIDSKKGYCLDNIQLVCYKVNNMKLNFSQDFFINACTEISGCFNTKNTRKDEEIKYDSDVLSSFIDKLFRISTRNAKKRNILFLITEDDVMRLYHKQNGRCALSGRQMTHILNSVDNISVDRIDSMKSYTLDNIQLTCVYVNKMKWDLKQDMFIEFCEHVANYADN</sequence>
<gene>
    <name evidence="1" type="ORF">LCPAC404_00280</name>
</gene>
<proteinExistence type="predicted"/>
<evidence type="ECO:0000313" key="1">
    <source>
        <dbReference type="EMBL" id="QBK93324.1"/>
    </source>
</evidence>
<organism evidence="1">
    <name type="scientific">Pithovirus LCPAC404</name>
    <dbReference type="NCBI Taxonomy" id="2506597"/>
    <lineage>
        <taxon>Viruses</taxon>
        <taxon>Pithoviruses</taxon>
    </lineage>
</organism>
<name>A0A481ZBN7_9VIRU</name>
<accession>A0A481ZBN7</accession>